<evidence type="ECO:0000259" key="3">
    <source>
        <dbReference type="SMART" id="SM00062"/>
    </source>
</evidence>
<sequence length="287" mass="31439">MHGLMRLCRFRRAPWAAAALALGLCGTAARLHAQGLGAGAELVDPDHFRVCADPRNLPFSNEQGQGFENKIAELLAGKLHRPVEYTYFPQVIGFFRVTLNADRCDVVMGVGVGTDMVQTTNPYYHTIYALVYPATSDLAGVDSMGDPRLKGKRIGVVARTPPATLLAQNGLMDKAKPYPLTVDTRYDAPAKTMMEDIEAGRIDAGVLWGPIAGYYALHSPVKLTVVPLFKDKGDRMDFAIAMGVRRSDRAWKRTLDRLISDNQDAINKILTDYGVPLLDAQGKPLKP</sequence>
<feature type="signal peptide" evidence="2">
    <location>
        <begin position="1"/>
        <end position="33"/>
    </location>
</feature>
<reference evidence="4 5" key="1">
    <citation type="submission" date="2012-11" db="EMBL/GenBank/DDBJ databases">
        <title>Whole genome sequence of Acidisphaera rubrifaciens HS-AP3.</title>
        <authorList>
            <person name="Azuma Y."/>
            <person name="Higashiura N."/>
            <person name="Hirakawa H."/>
            <person name="Matsushita K."/>
        </authorList>
    </citation>
    <scope>NUCLEOTIDE SEQUENCE [LARGE SCALE GENOMIC DNA]</scope>
    <source>
        <strain evidence="4 5">HS-AP3</strain>
    </source>
</reference>
<evidence type="ECO:0000313" key="5">
    <source>
        <dbReference type="Proteomes" id="UP000032680"/>
    </source>
</evidence>
<dbReference type="PANTHER" id="PTHR35936:SF17">
    <property type="entry name" value="ARGININE-BINDING EXTRACELLULAR PROTEIN ARTP"/>
    <property type="match status" value="1"/>
</dbReference>
<dbReference type="InterPro" id="IPR022448">
    <property type="entry name" value="Quinoprotein_dehydrogenase"/>
</dbReference>
<accession>A0A0D6P3H3</accession>
<dbReference type="RefSeq" id="WP_199445519.1">
    <property type="nucleotide sequence ID" value="NZ_BANB01000073.1"/>
</dbReference>
<keyword evidence="1 2" id="KW-0732">Signal</keyword>
<protein>
    <submittedName>
        <fullName evidence="4">Methanol oxidation protein</fullName>
    </submittedName>
</protein>
<dbReference type="EMBL" id="BANB01000073">
    <property type="protein sequence ID" value="GAN76197.1"/>
    <property type="molecule type" value="Genomic_DNA"/>
</dbReference>
<evidence type="ECO:0000256" key="1">
    <source>
        <dbReference type="ARBA" id="ARBA00022729"/>
    </source>
</evidence>
<dbReference type="SMART" id="SM00062">
    <property type="entry name" value="PBPb"/>
    <property type="match status" value="1"/>
</dbReference>
<dbReference type="Gene3D" id="3.40.190.10">
    <property type="entry name" value="Periplasmic binding protein-like II"/>
    <property type="match status" value="2"/>
</dbReference>
<dbReference type="Proteomes" id="UP000032680">
    <property type="component" value="Unassembled WGS sequence"/>
</dbReference>
<evidence type="ECO:0000313" key="4">
    <source>
        <dbReference type="EMBL" id="GAN76197.1"/>
    </source>
</evidence>
<keyword evidence="5" id="KW-1185">Reference proteome</keyword>
<dbReference type="SUPFAM" id="SSF53850">
    <property type="entry name" value="Periplasmic binding protein-like II"/>
    <property type="match status" value="1"/>
</dbReference>
<feature type="domain" description="Solute-binding protein family 3/N-terminal" evidence="3">
    <location>
        <begin position="47"/>
        <end position="277"/>
    </location>
</feature>
<dbReference type="NCBIfam" id="TIGR03871">
    <property type="entry name" value="ABC_peri_MoxJ_2"/>
    <property type="match status" value="1"/>
</dbReference>
<gene>
    <name evidence="4" type="ORF">Asru_0073_08</name>
</gene>
<dbReference type="AlphaFoldDB" id="A0A0D6P3H3"/>
<feature type="chain" id="PRO_5002309852" evidence="2">
    <location>
        <begin position="34"/>
        <end position="287"/>
    </location>
</feature>
<evidence type="ECO:0000256" key="2">
    <source>
        <dbReference type="SAM" id="SignalP"/>
    </source>
</evidence>
<name>A0A0D6P3H3_9PROT</name>
<proteinExistence type="predicted"/>
<dbReference type="PANTHER" id="PTHR35936">
    <property type="entry name" value="MEMBRANE-BOUND LYTIC MUREIN TRANSGLYCOSYLASE F"/>
    <property type="match status" value="1"/>
</dbReference>
<organism evidence="4 5">
    <name type="scientific">Acidisphaera rubrifaciens HS-AP3</name>
    <dbReference type="NCBI Taxonomy" id="1231350"/>
    <lineage>
        <taxon>Bacteria</taxon>
        <taxon>Pseudomonadati</taxon>
        <taxon>Pseudomonadota</taxon>
        <taxon>Alphaproteobacteria</taxon>
        <taxon>Acetobacterales</taxon>
        <taxon>Acetobacteraceae</taxon>
        <taxon>Acidisphaera</taxon>
    </lineage>
</organism>
<comment type="caution">
    <text evidence="4">The sequence shown here is derived from an EMBL/GenBank/DDBJ whole genome shotgun (WGS) entry which is preliminary data.</text>
</comment>
<dbReference type="InterPro" id="IPR001638">
    <property type="entry name" value="Solute-binding_3/MltF_N"/>
</dbReference>